<evidence type="ECO:0000313" key="1">
    <source>
        <dbReference type="EMBL" id="MBX52629.1"/>
    </source>
</evidence>
<accession>A0A2P2PD85</accession>
<proteinExistence type="predicted"/>
<reference evidence="1" key="1">
    <citation type="submission" date="2018-02" db="EMBL/GenBank/DDBJ databases">
        <title>Rhizophora mucronata_Transcriptome.</title>
        <authorList>
            <person name="Meera S.P."/>
            <person name="Sreeshan A."/>
            <person name="Augustine A."/>
        </authorList>
    </citation>
    <scope>NUCLEOTIDE SEQUENCE</scope>
    <source>
        <tissue evidence="1">Leaf</tissue>
    </source>
</reference>
<dbReference type="AlphaFoldDB" id="A0A2P2PD85"/>
<dbReference type="EMBL" id="GGEC01072145">
    <property type="protein sequence ID" value="MBX52629.1"/>
    <property type="molecule type" value="Transcribed_RNA"/>
</dbReference>
<sequence length="16" mass="1890">MLLLLEGILYARTIRD</sequence>
<name>A0A2P2PD85_RHIMU</name>
<protein>
    <submittedName>
        <fullName evidence="1">Uncharacterized protein</fullName>
    </submittedName>
</protein>
<organism evidence="1">
    <name type="scientific">Rhizophora mucronata</name>
    <name type="common">Asiatic mangrove</name>
    <dbReference type="NCBI Taxonomy" id="61149"/>
    <lineage>
        <taxon>Eukaryota</taxon>
        <taxon>Viridiplantae</taxon>
        <taxon>Streptophyta</taxon>
        <taxon>Embryophyta</taxon>
        <taxon>Tracheophyta</taxon>
        <taxon>Spermatophyta</taxon>
        <taxon>Magnoliopsida</taxon>
        <taxon>eudicotyledons</taxon>
        <taxon>Gunneridae</taxon>
        <taxon>Pentapetalae</taxon>
        <taxon>rosids</taxon>
        <taxon>fabids</taxon>
        <taxon>Malpighiales</taxon>
        <taxon>Rhizophoraceae</taxon>
        <taxon>Rhizophora</taxon>
    </lineage>
</organism>